<evidence type="ECO:0000313" key="2">
    <source>
        <dbReference type="EMBL" id="HIU01884.1"/>
    </source>
</evidence>
<comment type="caution">
    <text evidence="2">The sequence shown here is derived from an EMBL/GenBank/DDBJ whole genome shotgun (WGS) entry which is preliminary data.</text>
</comment>
<proteinExistence type="predicted"/>
<gene>
    <name evidence="2" type="ORF">IAB63_01350</name>
</gene>
<organism evidence="2 3">
    <name type="scientific">Candidatus Onthocola gallistercoris</name>
    <dbReference type="NCBI Taxonomy" id="2840876"/>
    <lineage>
        <taxon>Bacteria</taxon>
        <taxon>Bacillati</taxon>
        <taxon>Bacillota</taxon>
        <taxon>Bacilli</taxon>
        <taxon>Candidatus Onthocola</taxon>
    </lineage>
</organism>
<evidence type="ECO:0000256" key="1">
    <source>
        <dbReference type="SAM" id="MobiDB-lite"/>
    </source>
</evidence>
<dbReference type="EMBL" id="DVLT01000008">
    <property type="protein sequence ID" value="HIU01884.1"/>
    <property type="molecule type" value="Genomic_DNA"/>
</dbReference>
<evidence type="ECO:0000313" key="3">
    <source>
        <dbReference type="Proteomes" id="UP000824164"/>
    </source>
</evidence>
<dbReference type="AlphaFoldDB" id="A0A9D1HFC5"/>
<accession>A0A9D1HFC5</accession>
<feature type="region of interest" description="Disordered" evidence="1">
    <location>
        <begin position="1"/>
        <end position="21"/>
    </location>
</feature>
<reference evidence="2" key="2">
    <citation type="journal article" date="2021" name="PeerJ">
        <title>Extensive microbial diversity within the chicken gut microbiome revealed by metagenomics and culture.</title>
        <authorList>
            <person name="Gilroy R."/>
            <person name="Ravi A."/>
            <person name="Getino M."/>
            <person name="Pursley I."/>
            <person name="Horton D.L."/>
            <person name="Alikhan N.F."/>
            <person name="Baker D."/>
            <person name="Gharbi K."/>
            <person name="Hall N."/>
            <person name="Watson M."/>
            <person name="Adriaenssens E.M."/>
            <person name="Foster-Nyarko E."/>
            <person name="Jarju S."/>
            <person name="Secka A."/>
            <person name="Antonio M."/>
            <person name="Oren A."/>
            <person name="Chaudhuri R.R."/>
            <person name="La Ragione R."/>
            <person name="Hildebrand F."/>
            <person name="Pallen M.J."/>
        </authorList>
    </citation>
    <scope>NUCLEOTIDE SEQUENCE</scope>
    <source>
        <strain evidence="2">CHK187-14744</strain>
    </source>
</reference>
<dbReference type="Proteomes" id="UP000824164">
    <property type="component" value="Unassembled WGS sequence"/>
</dbReference>
<protein>
    <submittedName>
        <fullName evidence="2">Uncharacterized protein</fullName>
    </submittedName>
</protein>
<reference evidence="2" key="1">
    <citation type="submission" date="2020-10" db="EMBL/GenBank/DDBJ databases">
        <authorList>
            <person name="Gilroy R."/>
        </authorList>
    </citation>
    <scope>NUCLEOTIDE SEQUENCE</scope>
    <source>
        <strain evidence="2">CHK187-14744</strain>
    </source>
</reference>
<name>A0A9D1HFC5_9FIRM</name>
<sequence>MDFFEKLRNYEPEPPRREKTPEELMEEKIRALMSDPDVHKIVEDMLDKIKSNCMQAAERGEKRLCGFLRGYSSDWYDKDGYSHPREYYSRFYPWENGVRQTTERITFDFRNLYQTNIYAYDLWEDQQAILRLLTERMREEGFPDGVLSAACHTIEWRMKEGVPESARQGWGKYTAQYTDSYVIEVDIRW</sequence>